<comment type="caution">
    <text evidence="6">The sequence shown here is derived from an EMBL/GenBank/DDBJ whole genome shotgun (WGS) entry which is preliminary data.</text>
</comment>
<evidence type="ECO:0000256" key="2">
    <source>
        <dbReference type="ARBA" id="ARBA00022722"/>
    </source>
</evidence>
<dbReference type="GO" id="GO:0004526">
    <property type="term" value="F:ribonuclease P activity"/>
    <property type="evidence" value="ECO:0007669"/>
    <property type="project" value="InterPro"/>
</dbReference>
<keyword evidence="4" id="KW-0378">Hydrolase</keyword>
<dbReference type="PANTHER" id="PTHR33992:SF1">
    <property type="entry name" value="RIBONUCLEASE P PROTEIN COMPONENT"/>
    <property type="match status" value="1"/>
</dbReference>
<evidence type="ECO:0000256" key="1">
    <source>
        <dbReference type="ARBA" id="ARBA00022694"/>
    </source>
</evidence>
<name>X1S5M8_9ZZZZ</name>
<dbReference type="GO" id="GO:0030677">
    <property type="term" value="C:ribonuclease P complex"/>
    <property type="evidence" value="ECO:0007669"/>
    <property type="project" value="TreeGrafter"/>
</dbReference>
<dbReference type="Pfam" id="PF00825">
    <property type="entry name" value="Ribonuclease_P"/>
    <property type="match status" value="1"/>
</dbReference>
<accession>X1S5M8</accession>
<dbReference type="GO" id="GO:0000049">
    <property type="term" value="F:tRNA binding"/>
    <property type="evidence" value="ECO:0007669"/>
    <property type="project" value="InterPro"/>
</dbReference>
<keyword evidence="3" id="KW-0255">Endonuclease</keyword>
<proteinExistence type="inferred from homology"/>
<keyword evidence="5" id="KW-0694">RNA-binding</keyword>
<organism evidence="6">
    <name type="scientific">marine sediment metagenome</name>
    <dbReference type="NCBI Taxonomy" id="412755"/>
    <lineage>
        <taxon>unclassified sequences</taxon>
        <taxon>metagenomes</taxon>
        <taxon>ecological metagenomes</taxon>
    </lineage>
</organism>
<keyword evidence="2" id="KW-0540">Nuclease</keyword>
<dbReference type="HAMAP" id="MF_00227">
    <property type="entry name" value="RNase_P"/>
    <property type="match status" value="1"/>
</dbReference>
<dbReference type="NCBIfam" id="TIGR00188">
    <property type="entry name" value="rnpA"/>
    <property type="match status" value="1"/>
</dbReference>
<reference evidence="6" key="1">
    <citation type="journal article" date="2014" name="Front. Microbiol.">
        <title>High frequency of phylogenetically diverse reductive dehalogenase-homologous genes in deep subseafloor sedimentary metagenomes.</title>
        <authorList>
            <person name="Kawai M."/>
            <person name="Futagami T."/>
            <person name="Toyoda A."/>
            <person name="Takaki Y."/>
            <person name="Nishi S."/>
            <person name="Hori S."/>
            <person name="Arai W."/>
            <person name="Tsubouchi T."/>
            <person name="Morono Y."/>
            <person name="Uchiyama I."/>
            <person name="Ito T."/>
            <person name="Fujiyama A."/>
            <person name="Inagaki F."/>
            <person name="Takami H."/>
        </authorList>
    </citation>
    <scope>NUCLEOTIDE SEQUENCE</scope>
    <source>
        <strain evidence="6">Expedition CK06-06</strain>
    </source>
</reference>
<dbReference type="Gene3D" id="3.30.230.10">
    <property type="match status" value="1"/>
</dbReference>
<evidence type="ECO:0000256" key="5">
    <source>
        <dbReference type="ARBA" id="ARBA00022884"/>
    </source>
</evidence>
<dbReference type="InterPro" id="IPR020568">
    <property type="entry name" value="Ribosomal_Su5_D2-typ_SF"/>
</dbReference>
<dbReference type="GO" id="GO:0042781">
    <property type="term" value="F:3'-tRNA processing endoribonuclease activity"/>
    <property type="evidence" value="ECO:0007669"/>
    <property type="project" value="TreeGrafter"/>
</dbReference>
<evidence type="ECO:0000256" key="3">
    <source>
        <dbReference type="ARBA" id="ARBA00022759"/>
    </source>
</evidence>
<dbReference type="InterPro" id="IPR000100">
    <property type="entry name" value="RNase_P"/>
</dbReference>
<evidence type="ECO:0000313" key="6">
    <source>
        <dbReference type="EMBL" id="GAI70750.1"/>
    </source>
</evidence>
<dbReference type="InterPro" id="IPR014721">
    <property type="entry name" value="Ribsml_uS5_D2-typ_fold_subgr"/>
</dbReference>
<keyword evidence="1" id="KW-0819">tRNA processing</keyword>
<dbReference type="EMBL" id="BARW01002369">
    <property type="protein sequence ID" value="GAI70750.1"/>
    <property type="molecule type" value="Genomic_DNA"/>
</dbReference>
<dbReference type="AlphaFoldDB" id="X1S5M8"/>
<evidence type="ECO:0000256" key="4">
    <source>
        <dbReference type="ARBA" id="ARBA00022801"/>
    </source>
</evidence>
<dbReference type="PANTHER" id="PTHR33992">
    <property type="entry name" value="RIBONUCLEASE P PROTEIN COMPONENT"/>
    <property type="match status" value="1"/>
</dbReference>
<gene>
    <name evidence="6" type="ORF">S12H4_06667</name>
</gene>
<dbReference type="SUPFAM" id="SSF54211">
    <property type="entry name" value="Ribosomal protein S5 domain 2-like"/>
    <property type="match status" value="1"/>
</dbReference>
<sequence>MIKRKLSKTSEFKRVFSEGRRIEGKNLIIFILKNDYNFNRPGIIIKKETGKAVVRNKIKRRLREAFQLINKKLSLGYDIIVLAKNNIRESDYFEICHDLESLFCKGKLFL</sequence>
<protein>
    <submittedName>
        <fullName evidence="6">Uncharacterized protein</fullName>
    </submittedName>
</protein>